<dbReference type="Pfam" id="PF07681">
    <property type="entry name" value="DoxX"/>
    <property type="match status" value="1"/>
</dbReference>
<evidence type="ECO:0000313" key="5">
    <source>
        <dbReference type="EMBL" id="GAA1679658.1"/>
    </source>
</evidence>
<accession>A0ABP4SZE3</accession>
<dbReference type="InterPro" id="IPR032808">
    <property type="entry name" value="DoxX"/>
</dbReference>
<gene>
    <name evidence="5" type="ORF">GCM10009765_31090</name>
</gene>
<keyword evidence="6" id="KW-1185">Reference proteome</keyword>
<name>A0ABP4SZE3_9ACTN</name>
<comment type="subcellular location">
    <subcellularLocation>
        <location evidence="1">Membrane</location>
        <topology evidence="1">Multi-pass membrane protein</topology>
    </subcellularLocation>
</comment>
<keyword evidence="2" id="KW-0812">Transmembrane</keyword>
<evidence type="ECO:0000256" key="3">
    <source>
        <dbReference type="ARBA" id="ARBA00022989"/>
    </source>
</evidence>
<evidence type="ECO:0000256" key="1">
    <source>
        <dbReference type="ARBA" id="ARBA00004141"/>
    </source>
</evidence>
<keyword evidence="4" id="KW-0472">Membrane</keyword>
<evidence type="ECO:0000256" key="2">
    <source>
        <dbReference type="ARBA" id="ARBA00022692"/>
    </source>
</evidence>
<dbReference type="RefSeq" id="WP_344310922.1">
    <property type="nucleotide sequence ID" value="NZ_BAAANY010000009.1"/>
</dbReference>
<sequence>MSIVRRVARPLLAAVFIKEGVVALRDKDAAAELAEGFGARIARPLGLEETRTDVVVRANAGVQIGAGVLLATGRFPRLAAVALAGSLVATTIARDSFWSAQSQDRPAKQARFVTDLGLLGGVLLAAVDTVGRPSVGWQARRAAKQAKKVAAHARDAVADRVSDLSS</sequence>
<dbReference type="Proteomes" id="UP001500618">
    <property type="component" value="Unassembled WGS sequence"/>
</dbReference>
<proteinExistence type="predicted"/>
<organism evidence="5 6">
    <name type="scientific">Fodinicola feengrottensis</name>
    <dbReference type="NCBI Taxonomy" id="435914"/>
    <lineage>
        <taxon>Bacteria</taxon>
        <taxon>Bacillati</taxon>
        <taxon>Actinomycetota</taxon>
        <taxon>Actinomycetes</taxon>
        <taxon>Mycobacteriales</taxon>
        <taxon>Fodinicola</taxon>
    </lineage>
</organism>
<protein>
    <submittedName>
        <fullName evidence="5">DoxX family membrane protein</fullName>
    </submittedName>
</protein>
<dbReference type="EMBL" id="BAAANY010000009">
    <property type="protein sequence ID" value="GAA1679658.1"/>
    <property type="molecule type" value="Genomic_DNA"/>
</dbReference>
<evidence type="ECO:0000313" key="6">
    <source>
        <dbReference type="Proteomes" id="UP001500618"/>
    </source>
</evidence>
<keyword evidence="3" id="KW-1133">Transmembrane helix</keyword>
<comment type="caution">
    <text evidence="5">The sequence shown here is derived from an EMBL/GenBank/DDBJ whole genome shotgun (WGS) entry which is preliminary data.</text>
</comment>
<evidence type="ECO:0000256" key="4">
    <source>
        <dbReference type="ARBA" id="ARBA00023136"/>
    </source>
</evidence>
<reference evidence="6" key="1">
    <citation type="journal article" date="2019" name="Int. J. Syst. Evol. Microbiol.">
        <title>The Global Catalogue of Microorganisms (GCM) 10K type strain sequencing project: providing services to taxonomists for standard genome sequencing and annotation.</title>
        <authorList>
            <consortium name="The Broad Institute Genomics Platform"/>
            <consortium name="The Broad Institute Genome Sequencing Center for Infectious Disease"/>
            <person name="Wu L."/>
            <person name="Ma J."/>
        </authorList>
    </citation>
    <scope>NUCLEOTIDE SEQUENCE [LARGE SCALE GENOMIC DNA]</scope>
    <source>
        <strain evidence="6">JCM 14718</strain>
    </source>
</reference>